<protein>
    <submittedName>
        <fullName evidence="2">Hemerythrin HHE cation binding domain protein</fullName>
    </submittedName>
</protein>
<name>A0A517VF74_9PLAN</name>
<dbReference type="AlphaFoldDB" id="A0A517VF74"/>
<dbReference type="Gene3D" id="1.20.120.520">
    <property type="entry name" value="nmb1532 protein domain like"/>
    <property type="match status" value="1"/>
</dbReference>
<dbReference type="Pfam" id="PF01814">
    <property type="entry name" value="Hemerythrin"/>
    <property type="match status" value="1"/>
</dbReference>
<reference evidence="2 3" key="1">
    <citation type="submission" date="2019-02" db="EMBL/GenBank/DDBJ databases">
        <title>Deep-cultivation of Planctomycetes and their phenomic and genomic characterization uncovers novel biology.</title>
        <authorList>
            <person name="Wiegand S."/>
            <person name="Jogler M."/>
            <person name="Boedeker C."/>
            <person name="Pinto D."/>
            <person name="Vollmers J."/>
            <person name="Rivas-Marin E."/>
            <person name="Kohn T."/>
            <person name="Peeters S.H."/>
            <person name="Heuer A."/>
            <person name="Rast P."/>
            <person name="Oberbeckmann S."/>
            <person name="Bunk B."/>
            <person name="Jeske O."/>
            <person name="Meyerdierks A."/>
            <person name="Storesund J.E."/>
            <person name="Kallscheuer N."/>
            <person name="Luecker S."/>
            <person name="Lage O.M."/>
            <person name="Pohl T."/>
            <person name="Merkel B.J."/>
            <person name="Hornburger P."/>
            <person name="Mueller R.-W."/>
            <person name="Bruemmer F."/>
            <person name="Labrenz M."/>
            <person name="Spormann A.M."/>
            <person name="Op den Camp H."/>
            <person name="Overmann J."/>
            <person name="Amann R."/>
            <person name="Jetten M.S.M."/>
            <person name="Mascher T."/>
            <person name="Medema M.H."/>
            <person name="Devos D.P."/>
            <person name="Kaster A.-K."/>
            <person name="Ovreas L."/>
            <person name="Rohde M."/>
            <person name="Galperin M.Y."/>
            <person name="Jogler C."/>
        </authorList>
    </citation>
    <scope>NUCLEOTIDE SEQUENCE [LARGE SCALE GENOMIC DNA]</scope>
    <source>
        <strain evidence="2 3">Pan161</strain>
    </source>
</reference>
<gene>
    <name evidence="2" type="ORF">Pan161_33300</name>
</gene>
<dbReference type="EMBL" id="CP036343">
    <property type="protein sequence ID" value="QDT91668.1"/>
    <property type="molecule type" value="Genomic_DNA"/>
</dbReference>
<proteinExistence type="predicted"/>
<dbReference type="Proteomes" id="UP000316855">
    <property type="component" value="Chromosome"/>
</dbReference>
<accession>A0A517VF74</accession>
<dbReference type="InterPro" id="IPR012312">
    <property type="entry name" value="Hemerythrin-like"/>
</dbReference>
<keyword evidence="3" id="KW-1185">Reference proteome</keyword>
<evidence type="ECO:0000313" key="2">
    <source>
        <dbReference type="EMBL" id="QDT91668.1"/>
    </source>
</evidence>
<feature type="domain" description="Hemerythrin-like" evidence="1">
    <location>
        <begin position="24"/>
        <end position="139"/>
    </location>
</feature>
<organism evidence="2 3">
    <name type="scientific">Gimesia algae</name>
    <dbReference type="NCBI Taxonomy" id="2527971"/>
    <lineage>
        <taxon>Bacteria</taxon>
        <taxon>Pseudomonadati</taxon>
        <taxon>Planctomycetota</taxon>
        <taxon>Planctomycetia</taxon>
        <taxon>Planctomycetales</taxon>
        <taxon>Planctomycetaceae</taxon>
        <taxon>Gimesia</taxon>
    </lineage>
</organism>
<evidence type="ECO:0000259" key="1">
    <source>
        <dbReference type="Pfam" id="PF01814"/>
    </source>
</evidence>
<evidence type="ECO:0000313" key="3">
    <source>
        <dbReference type="Proteomes" id="UP000316855"/>
    </source>
</evidence>
<sequence length="164" mass="19860">MGMKYQYKMKRPEESVKKSHEHLQYLLDEHEQILSHIKDLNQWWAELDEHGMPKYGEMGTRMEGLRDLLSKHFNDEEQEGYFKPLMDEEPGFCIMVPDFQKQHKEFLTRLDDFSNRLKQPEPPFHNWNEALLELQRLLAELRINENREIERVREAFEESSLPND</sequence>
<dbReference type="KEGG" id="gax:Pan161_33300"/>